<evidence type="ECO:0000313" key="1">
    <source>
        <dbReference type="EMBL" id="KIJ60997.1"/>
    </source>
</evidence>
<proteinExistence type="predicted"/>
<keyword evidence="2" id="KW-1185">Reference proteome</keyword>
<dbReference type="HOGENOM" id="CLU_2264114_0_0_1"/>
<accession>A0A0C9WBP6</accession>
<sequence>MSFLQAPDLDDKNSEQTVFWSFLISWKAFQLRKYGFVGLRGPSFLSRAISPDCPLENHSRPSTNDMICRKSLTGLDVITESPVLMILAHSFPRQIPSMVFDSI</sequence>
<dbReference type="Proteomes" id="UP000053820">
    <property type="component" value="Unassembled WGS sequence"/>
</dbReference>
<gene>
    <name evidence="1" type="ORF">HYDPIDRAFT_116504</name>
</gene>
<dbReference type="AlphaFoldDB" id="A0A0C9WBP6"/>
<protein>
    <submittedName>
        <fullName evidence="1">Uncharacterized protein</fullName>
    </submittedName>
</protein>
<evidence type="ECO:0000313" key="2">
    <source>
        <dbReference type="Proteomes" id="UP000053820"/>
    </source>
</evidence>
<organism evidence="1 2">
    <name type="scientific">Hydnomerulius pinastri MD-312</name>
    <dbReference type="NCBI Taxonomy" id="994086"/>
    <lineage>
        <taxon>Eukaryota</taxon>
        <taxon>Fungi</taxon>
        <taxon>Dikarya</taxon>
        <taxon>Basidiomycota</taxon>
        <taxon>Agaricomycotina</taxon>
        <taxon>Agaricomycetes</taxon>
        <taxon>Agaricomycetidae</taxon>
        <taxon>Boletales</taxon>
        <taxon>Boletales incertae sedis</taxon>
        <taxon>Leucogyrophana</taxon>
    </lineage>
</organism>
<dbReference type="EMBL" id="KN839866">
    <property type="protein sequence ID" value="KIJ60997.1"/>
    <property type="molecule type" value="Genomic_DNA"/>
</dbReference>
<name>A0A0C9WBP6_9AGAM</name>
<reference evidence="1 2" key="1">
    <citation type="submission" date="2014-04" db="EMBL/GenBank/DDBJ databases">
        <title>Evolutionary Origins and Diversification of the Mycorrhizal Mutualists.</title>
        <authorList>
            <consortium name="DOE Joint Genome Institute"/>
            <consortium name="Mycorrhizal Genomics Consortium"/>
            <person name="Kohler A."/>
            <person name="Kuo A."/>
            <person name="Nagy L.G."/>
            <person name="Floudas D."/>
            <person name="Copeland A."/>
            <person name="Barry K.W."/>
            <person name="Cichocki N."/>
            <person name="Veneault-Fourrey C."/>
            <person name="LaButti K."/>
            <person name="Lindquist E.A."/>
            <person name="Lipzen A."/>
            <person name="Lundell T."/>
            <person name="Morin E."/>
            <person name="Murat C."/>
            <person name="Riley R."/>
            <person name="Ohm R."/>
            <person name="Sun H."/>
            <person name="Tunlid A."/>
            <person name="Henrissat B."/>
            <person name="Grigoriev I.V."/>
            <person name="Hibbett D.S."/>
            <person name="Martin F."/>
        </authorList>
    </citation>
    <scope>NUCLEOTIDE SEQUENCE [LARGE SCALE GENOMIC DNA]</scope>
    <source>
        <strain evidence="1 2">MD-312</strain>
    </source>
</reference>